<dbReference type="RefSeq" id="XP_068355700.1">
    <property type="nucleotide sequence ID" value="XM_068507221.1"/>
</dbReference>
<feature type="region of interest" description="Disordered" evidence="2">
    <location>
        <begin position="1"/>
        <end position="21"/>
    </location>
</feature>
<proteinExistence type="predicted"/>
<feature type="compositionally biased region" description="Polar residues" evidence="2">
    <location>
        <begin position="1"/>
        <end position="19"/>
    </location>
</feature>
<dbReference type="GeneID" id="94841925"/>
<feature type="coiled-coil region" evidence="1">
    <location>
        <begin position="156"/>
        <end position="202"/>
    </location>
</feature>
<dbReference type="AlphaFoldDB" id="A0A1J4JYF4"/>
<reference evidence="3" key="1">
    <citation type="submission" date="2016-10" db="EMBL/GenBank/DDBJ databases">
        <authorList>
            <person name="Benchimol M."/>
            <person name="Almeida L.G."/>
            <person name="Vasconcelos A.T."/>
            <person name="Perreira-Neves A."/>
            <person name="Rosa I.A."/>
            <person name="Tasca T."/>
            <person name="Bogo M.R."/>
            <person name="de Souza W."/>
        </authorList>
    </citation>
    <scope>NUCLEOTIDE SEQUENCE [LARGE SCALE GENOMIC DNA]</scope>
    <source>
        <strain evidence="3">K</strain>
    </source>
</reference>
<gene>
    <name evidence="3" type="ORF">TRFO_30216</name>
</gene>
<comment type="caution">
    <text evidence="3">The sequence shown here is derived from an EMBL/GenBank/DDBJ whole genome shotgun (WGS) entry which is preliminary data.</text>
</comment>
<name>A0A1J4JYF4_9EUKA</name>
<feature type="region of interest" description="Disordered" evidence="2">
    <location>
        <begin position="318"/>
        <end position="338"/>
    </location>
</feature>
<sequence>MLAAQTSSCSPKSCQSPTDEASEDIASLRESLLSTRNFDLFSTQQLLSIKRSLRQHKAELFASSSFIQARDLMDLEQELLTVISKRQEEEEKDRQKQLLSHPKLIEFDQKTNQELRKMNIRHESLMKKLEGVFDAKRDQISSQMVPSRALRDMKELLAANSDDEELREAVKELEYEEREFALINLEMEYQKAKEKLALKQEMEMKAYIEERKKDKRIIIASLKSNQTNLDSPNFFRKNMNGQIRSQKKSSTSQINYQNLSNVNQRSRSEASKKIPSLLSYARMAHKHAAISPDQNQKAFSLKTTPKRSQNISAMKVNRKGSTPKRVLPPLKEQSKGFQPFLTENPEYFDNLLESAYAPKARQKNEKVKSSPQ</sequence>
<organism evidence="3 4">
    <name type="scientific">Tritrichomonas foetus</name>
    <dbReference type="NCBI Taxonomy" id="1144522"/>
    <lineage>
        <taxon>Eukaryota</taxon>
        <taxon>Metamonada</taxon>
        <taxon>Parabasalia</taxon>
        <taxon>Tritrichomonadida</taxon>
        <taxon>Tritrichomonadidae</taxon>
        <taxon>Tritrichomonas</taxon>
    </lineage>
</organism>
<dbReference type="EMBL" id="MLAK01000861">
    <property type="protein sequence ID" value="OHT02564.1"/>
    <property type="molecule type" value="Genomic_DNA"/>
</dbReference>
<evidence type="ECO:0000256" key="1">
    <source>
        <dbReference type="SAM" id="Coils"/>
    </source>
</evidence>
<evidence type="ECO:0000313" key="3">
    <source>
        <dbReference type="EMBL" id="OHT02564.1"/>
    </source>
</evidence>
<dbReference type="VEuPathDB" id="TrichDB:TRFO_30216"/>
<protein>
    <submittedName>
        <fullName evidence="3">Uncharacterized protein</fullName>
    </submittedName>
</protein>
<evidence type="ECO:0000313" key="4">
    <source>
        <dbReference type="Proteomes" id="UP000179807"/>
    </source>
</evidence>
<keyword evidence="1" id="KW-0175">Coiled coil</keyword>
<dbReference type="Proteomes" id="UP000179807">
    <property type="component" value="Unassembled WGS sequence"/>
</dbReference>
<keyword evidence="4" id="KW-1185">Reference proteome</keyword>
<accession>A0A1J4JYF4</accession>
<evidence type="ECO:0000256" key="2">
    <source>
        <dbReference type="SAM" id="MobiDB-lite"/>
    </source>
</evidence>